<gene>
    <name evidence="2" type="ORF">g.3523</name>
</gene>
<dbReference type="AlphaFoldDB" id="A0A1B6LND3"/>
<sequence>NDVRSAFGGSASLLGASNSSLASTSNGSTNNNPGAGGRSLRSDLLVAADSVTNAMSTLVRELNSEGSDQEDGQEHGNIRKPLEELVFPEFEGENDEDEEDDDR</sequence>
<reference evidence="2" key="1">
    <citation type="submission" date="2015-11" db="EMBL/GenBank/DDBJ databases">
        <title>De novo transcriptome assembly of four potential Pierce s Disease insect vectors from Arizona vineyards.</title>
        <authorList>
            <person name="Tassone E.E."/>
        </authorList>
    </citation>
    <scope>NUCLEOTIDE SEQUENCE</scope>
</reference>
<feature type="compositionally biased region" description="Acidic residues" evidence="1">
    <location>
        <begin position="90"/>
        <end position="103"/>
    </location>
</feature>
<feature type="region of interest" description="Disordered" evidence="1">
    <location>
        <begin position="61"/>
        <end position="103"/>
    </location>
</feature>
<name>A0A1B6LND3_9HEMI</name>
<evidence type="ECO:0000256" key="1">
    <source>
        <dbReference type="SAM" id="MobiDB-lite"/>
    </source>
</evidence>
<proteinExistence type="predicted"/>
<accession>A0A1B6LND3</accession>
<dbReference type="EMBL" id="GEBQ01014809">
    <property type="protein sequence ID" value="JAT25168.1"/>
    <property type="molecule type" value="Transcribed_RNA"/>
</dbReference>
<feature type="compositionally biased region" description="Low complexity" evidence="1">
    <location>
        <begin position="1"/>
        <end position="33"/>
    </location>
</feature>
<protein>
    <submittedName>
        <fullName evidence="2">Uncharacterized protein</fullName>
    </submittedName>
</protein>
<organism evidence="2">
    <name type="scientific">Graphocephala atropunctata</name>
    <dbReference type="NCBI Taxonomy" id="36148"/>
    <lineage>
        <taxon>Eukaryota</taxon>
        <taxon>Metazoa</taxon>
        <taxon>Ecdysozoa</taxon>
        <taxon>Arthropoda</taxon>
        <taxon>Hexapoda</taxon>
        <taxon>Insecta</taxon>
        <taxon>Pterygota</taxon>
        <taxon>Neoptera</taxon>
        <taxon>Paraneoptera</taxon>
        <taxon>Hemiptera</taxon>
        <taxon>Auchenorrhyncha</taxon>
        <taxon>Membracoidea</taxon>
        <taxon>Cicadellidae</taxon>
        <taxon>Cicadellinae</taxon>
        <taxon>Cicadellini</taxon>
        <taxon>Graphocephala</taxon>
    </lineage>
</organism>
<evidence type="ECO:0000313" key="2">
    <source>
        <dbReference type="EMBL" id="JAT25168.1"/>
    </source>
</evidence>
<feature type="region of interest" description="Disordered" evidence="1">
    <location>
        <begin position="1"/>
        <end position="41"/>
    </location>
</feature>
<feature type="compositionally biased region" description="Basic and acidic residues" evidence="1">
    <location>
        <begin position="72"/>
        <end position="83"/>
    </location>
</feature>
<feature type="non-terminal residue" evidence="2">
    <location>
        <position position="1"/>
    </location>
</feature>